<dbReference type="Proteomes" id="UP000324800">
    <property type="component" value="Unassembled WGS sequence"/>
</dbReference>
<dbReference type="OrthoDB" id="10265862at2759"/>
<evidence type="ECO:0000313" key="3">
    <source>
        <dbReference type="EMBL" id="KAA6401041.1"/>
    </source>
</evidence>
<accession>A0A5J4X1E8</accession>
<reference evidence="3 4" key="1">
    <citation type="submission" date="2019-03" db="EMBL/GenBank/DDBJ databases">
        <title>Single cell metagenomics reveals metabolic interactions within the superorganism composed of flagellate Streblomastix strix and complex community of Bacteroidetes bacteria on its surface.</title>
        <authorList>
            <person name="Treitli S.C."/>
            <person name="Kolisko M."/>
            <person name="Husnik F."/>
            <person name="Keeling P."/>
            <person name="Hampl V."/>
        </authorList>
    </citation>
    <scope>NUCLEOTIDE SEQUENCE [LARGE SCALE GENOMIC DNA]</scope>
    <source>
        <strain evidence="3">ST1C</strain>
    </source>
</reference>
<comment type="caution">
    <text evidence="3">The sequence shown here is derived from an EMBL/GenBank/DDBJ whole genome shotgun (WGS) entry which is preliminary data.</text>
</comment>
<dbReference type="InterPro" id="IPR037695">
    <property type="entry name" value="IQUB"/>
</dbReference>
<keyword evidence="3" id="KW-0969">Cilium</keyword>
<feature type="domain" description="IQ motif and ubiquitin-like" evidence="2">
    <location>
        <begin position="235"/>
        <end position="374"/>
    </location>
</feature>
<dbReference type="Pfam" id="PF25805">
    <property type="entry name" value="IQUB"/>
    <property type="match status" value="1"/>
</dbReference>
<evidence type="ECO:0000259" key="2">
    <source>
        <dbReference type="Pfam" id="PF25805"/>
    </source>
</evidence>
<keyword evidence="3" id="KW-0282">Flagellum</keyword>
<evidence type="ECO:0000313" key="4">
    <source>
        <dbReference type="Proteomes" id="UP000324800"/>
    </source>
</evidence>
<feature type="region of interest" description="Disordered" evidence="1">
    <location>
        <begin position="528"/>
        <end position="635"/>
    </location>
</feature>
<gene>
    <name evidence="3" type="ORF">EZS28_003434</name>
</gene>
<keyword evidence="3" id="KW-0966">Cell projection</keyword>
<evidence type="ECO:0000256" key="1">
    <source>
        <dbReference type="SAM" id="MobiDB-lite"/>
    </source>
</evidence>
<dbReference type="AlphaFoldDB" id="A0A5J4X1E8"/>
<dbReference type="PANTHER" id="PTHR21074:SF0">
    <property type="entry name" value="IQ AND UBIQUITIN-LIKE DOMAIN-CONTAINING PROTEIN"/>
    <property type="match status" value="1"/>
</dbReference>
<sequence>MDAEDSIDSDTQRFHTAYEYDIQAPLRDEGGFRNRRTGIVYLNIAIQTEPIRKPSDILKFSRDAQTVHLSAHTQQTKRESGTQMVKPGLIVEEDGDKIMYPQEYFNSEQWADLLEETALTLQRWTRGWIARKRLKEMKAEQEVRKQEIIARAEVQTQDVDVQRIREIARRTHPTTKEDFDLLYAELQAWMQAETERINALGLSEEERLAALAVLLSHETRIIQTIDRLKITAKVENKEKRIDDMLEAMSAPKELVLRSSRGLNGEKVKASIHTPYTTRARELADLHKALKLNQLTIDERLDILLHVKWTVKEFDCQLTREIVDLIDREADLLNRGRPEKSIDGLRERISNLFLQFIETPAFNPEAARFLKVPKEVLIRPNTKLFSDMPLEQRRKLMREGGTAGIKKAMNSTKMAGSGQYNENQRKDGYEREREEWLRKRKEQQQERAIGMEITNAKPKQTTSQGKVEQTSYPVEPAIAEKPAVSYPVEHVAEVPVESYHAEPPIESYHAEPAAKVQTKDVGYPAELPAVQTVDEGNPDEISAVQTVDEGYPAEMPAVQTKDEGYPAEQPVEQTNDEGYPADLPTEQNKDEGYPADLPVEQTNEEGYPAEQSEEQTQDEGYPADPVAEDPANPDDK</sequence>
<dbReference type="PANTHER" id="PTHR21074">
    <property type="entry name" value="IQ AND UBIQUITIN-LIKE DOMAIN-CONTAINING PROTEIN"/>
    <property type="match status" value="1"/>
</dbReference>
<name>A0A5J4X1E8_9EUKA</name>
<dbReference type="PROSITE" id="PS50096">
    <property type="entry name" value="IQ"/>
    <property type="match status" value="1"/>
</dbReference>
<protein>
    <submittedName>
        <fullName evidence="3">Putative flagellar associated protein</fullName>
    </submittedName>
</protein>
<dbReference type="EMBL" id="SNRW01000455">
    <property type="protein sequence ID" value="KAA6401041.1"/>
    <property type="molecule type" value="Genomic_DNA"/>
</dbReference>
<proteinExistence type="predicted"/>
<organism evidence="3 4">
    <name type="scientific">Streblomastix strix</name>
    <dbReference type="NCBI Taxonomy" id="222440"/>
    <lineage>
        <taxon>Eukaryota</taxon>
        <taxon>Metamonada</taxon>
        <taxon>Preaxostyla</taxon>
        <taxon>Oxymonadida</taxon>
        <taxon>Streblomastigidae</taxon>
        <taxon>Streblomastix</taxon>
    </lineage>
</organism>
<dbReference type="InterPro" id="IPR057887">
    <property type="entry name" value="IQUB_helical"/>
</dbReference>